<feature type="transmembrane region" description="Helical" evidence="11">
    <location>
        <begin position="457"/>
        <end position="479"/>
    </location>
</feature>
<dbReference type="Gene3D" id="3.30.40.10">
    <property type="entry name" value="Zinc/RING finger domain, C3HC4 (zinc finger)"/>
    <property type="match status" value="1"/>
</dbReference>
<feature type="transmembrane region" description="Helical" evidence="11">
    <location>
        <begin position="491"/>
        <end position="515"/>
    </location>
</feature>
<dbReference type="InterPro" id="IPR017907">
    <property type="entry name" value="Znf_RING_CS"/>
</dbReference>
<evidence type="ECO:0000256" key="8">
    <source>
        <dbReference type="ARBA" id="ARBA00023136"/>
    </source>
</evidence>
<feature type="compositionally biased region" description="Polar residues" evidence="10">
    <location>
        <begin position="10"/>
        <end position="21"/>
    </location>
</feature>
<evidence type="ECO:0000259" key="12">
    <source>
        <dbReference type="PROSITE" id="PS50089"/>
    </source>
</evidence>
<dbReference type="GO" id="GO:0061630">
    <property type="term" value="F:ubiquitin protein ligase activity"/>
    <property type="evidence" value="ECO:0007669"/>
    <property type="project" value="InterPro"/>
</dbReference>
<evidence type="ECO:0000256" key="3">
    <source>
        <dbReference type="ARBA" id="ARBA00022723"/>
    </source>
</evidence>
<dbReference type="InterPro" id="IPR001841">
    <property type="entry name" value="Znf_RING"/>
</dbReference>
<dbReference type="InterPro" id="IPR013083">
    <property type="entry name" value="Znf_RING/FYVE/PHD"/>
</dbReference>
<dbReference type="PROSITE" id="PS00518">
    <property type="entry name" value="ZF_RING_1"/>
    <property type="match status" value="1"/>
</dbReference>
<sequence length="603" mass="67114">MSSPPPDQGLPSSSSQPGESLRWSLQNFPVPLQLQARIPRSPLSVAQELLPNFPSQMAHSQHHRFVGNMNMPNDDEYIDFQQDQHQTPHQFQMSLQQHIQQQLQQQFQRQLQLNLQGGDSGQDGPIVLPEPPDTVVDMDEGGADTGSDGLDRIRRTSSGGIRLGSALSGISSTTSRGLLETLLRSAQVATASSSSSPHHHNSNNNSSGATSRSADGSSISRGGNSSAEGGTSMSGLGRGSGISGNNGPSPLSLGHTHHHHHHHHQYHGAGGEGDGSGPSVGPSGSELPPQQSNRTGGATGPGPQQPAELTLLYKWATESGIFILLLLLHFLYDHRLGLLVFLCLGGTFYYTNMRLVHAIHQSAVREHSRSWFGFLNLLWLCGFLMLNIIILYYAFSDQKLWRILFFQMASVEDISVWTLLWCVVMTDYIIKFLTVISKSLLAMLQPLCKNYRRRGKYYLLIESISQLYRQVVTIVPWLYYLNDSTRTSVWFAFITEAVYLGFKSWSVWGSVQFLYSSFQRFQSNTSFGTKPSSNDLLERGSQCPICQDTVNEPVMLPCKHIFCEQCVTIWFDREKTCPMCRAEITTESPMWKDGNTSSHLQWH</sequence>
<feature type="compositionally biased region" description="Low complexity" evidence="10">
    <location>
        <begin position="245"/>
        <end position="254"/>
    </location>
</feature>
<feature type="compositionally biased region" description="Basic residues" evidence="10">
    <location>
        <begin position="255"/>
        <end position="266"/>
    </location>
</feature>
<feature type="compositionally biased region" description="Low complexity" evidence="10">
    <location>
        <begin position="192"/>
        <end position="207"/>
    </location>
</feature>
<proteinExistence type="predicted"/>
<organism evidence="13 14">
    <name type="scientific">Elysia chlorotica</name>
    <name type="common">Eastern emerald elysia</name>
    <name type="synonym">Sea slug</name>
    <dbReference type="NCBI Taxonomy" id="188477"/>
    <lineage>
        <taxon>Eukaryota</taxon>
        <taxon>Metazoa</taxon>
        <taxon>Spiralia</taxon>
        <taxon>Lophotrochozoa</taxon>
        <taxon>Mollusca</taxon>
        <taxon>Gastropoda</taxon>
        <taxon>Heterobranchia</taxon>
        <taxon>Euthyneura</taxon>
        <taxon>Panpulmonata</taxon>
        <taxon>Sacoglossa</taxon>
        <taxon>Placobranchoidea</taxon>
        <taxon>Plakobranchidae</taxon>
        <taxon>Elysia</taxon>
    </lineage>
</organism>
<feature type="compositionally biased region" description="Gly residues" evidence="10">
    <location>
        <begin position="268"/>
        <end position="278"/>
    </location>
</feature>
<evidence type="ECO:0000256" key="7">
    <source>
        <dbReference type="ARBA" id="ARBA00022989"/>
    </source>
</evidence>
<dbReference type="GO" id="GO:0008270">
    <property type="term" value="F:zinc ion binding"/>
    <property type="evidence" value="ECO:0007669"/>
    <property type="project" value="UniProtKB-KW"/>
</dbReference>
<feature type="region of interest" description="Disordered" evidence="10">
    <location>
        <begin position="189"/>
        <end position="303"/>
    </location>
</feature>
<keyword evidence="2 11" id="KW-0812">Transmembrane</keyword>
<dbReference type="PROSITE" id="PS50089">
    <property type="entry name" value="ZF_RING_2"/>
    <property type="match status" value="1"/>
</dbReference>
<dbReference type="GO" id="GO:0016020">
    <property type="term" value="C:membrane"/>
    <property type="evidence" value="ECO:0007669"/>
    <property type="project" value="UniProtKB-SubCell"/>
</dbReference>
<dbReference type="Proteomes" id="UP000271974">
    <property type="component" value="Unassembled WGS sequence"/>
</dbReference>
<comment type="caution">
    <text evidence="13">The sequence shown here is derived from an EMBL/GenBank/DDBJ whole genome shotgun (WGS) entry which is preliminary data.</text>
</comment>
<evidence type="ECO:0000313" key="14">
    <source>
        <dbReference type="Proteomes" id="UP000271974"/>
    </source>
</evidence>
<feature type="transmembrane region" description="Helical" evidence="11">
    <location>
        <begin position="371"/>
        <end position="394"/>
    </location>
</feature>
<reference evidence="13 14" key="1">
    <citation type="submission" date="2019-01" db="EMBL/GenBank/DDBJ databases">
        <title>A draft genome assembly of the solar-powered sea slug Elysia chlorotica.</title>
        <authorList>
            <person name="Cai H."/>
            <person name="Li Q."/>
            <person name="Fang X."/>
            <person name="Li J."/>
            <person name="Curtis N.E."/>
            <person name="Altenburger A."/>
            <person name="Shibata T."/>
            <person name="Feng M."/>
            <person name="Maeda T."/>
            <person name="Schwartz J.A."/>
            <person name="Shigenobu S."/>
            <person name="Lundholm N."/>
            <person name="Nishiyama T."/>
            <person name="Yang H."/>
            <person name="Hasebe M."/>
            <person name="Li S."/>
            <person name="Pierce S.K."/>
            <person name="Wang J."/>
        </authorList>
    </citation>
    <scope>NUCLEOTIDE SEQUENCE [LARGE SCALE GENOMIC DNA]</scope>
    <source>
        <strain evidence="13">EC2010</strain>
        <tissue evidence="13">Whole organism of an adult</tissue>
    </source>
</reference>
<evidence type="ECO:0000256" key="2">
    <source>
        <dbReference type="ARBA" id="ARBA00022692"/>
    </source>
</evidence>
<dbReference type="CDD" id="cd16532">
    <property type="entry name" value="RING-HC_RNFT1-like"/>
    <property type="match status" value="1"/>
</dbReference>
<evidence type="ECO:0000256" key="5">
    <source>
        <dbReference type="ARBA" id="ARBA00022786"/>
    </source>
</evidence>
<keyword evidence="8 11" id="KW-0472">Membrane</keyword>
<protein>
    <recommendedName>
        <fullName evidence="12">RING-type domain-containing protein</fullName>
    </recommendedName>
</protein>
<feature type="region of interest" description="Disordered" evidence="10">
    <location>
        <begin position="116"/>
        <end position="168"/>
    </location>
</feature>
<feature type="transmembrane region" description="Helical" evidence="11">
    <location>
        <begin position="414"/>
        <end position="436"/>
    </location>
</feature>
<evidence type="ECO:0000256" key="1">
    <source>
        <dbReference type="ARBA" id="ARBA00004141"/>
    </source>
</evidence>
<evidence type="ECO:0000256" key="11">
    <source>
        <dbReference type="SAM" id="Phobius"/>
    </source>
</evidence>
<feature type="compositionally biased region" description="Polar residues" evidence="10">
    <location>
        <begin position="208"/>
        <end position="231"/>
    </location>
</feature>
<comment type="subcellular location">
    <subcellularLocation>
        <location evidence="1">Membrane</location>
        <topology evidence="1">Multi-pass membrane protein</topology>
    </subcellularLocation>
</comment>
<evidence type="ECO:0000313" key="13">
    <source>
        <dbReference type="EMBL" id="RUS89763.1"/>
    </source>
</evidence>
<feature type="domain" description="RING-type" evidence="12">
    <location>
        <begin position="543"/>
        <end position="581"/>
    </location>
</feature>
<dbReference type="Pfam" id="PF13920">
    <property type="entry name" value="zf-C3HC4_3"/>
    <property type="match status" value="1"/>
</dbReference>
<keyword evidence="4 9" id="KW-0863">Zinc-finger</keyword>
<keyword evidence="14" id="KW-1185">Reference proteome</keyword>
<dbReference type="OrthoDB" id="9049620at2759"/>
<keyword evidence="3" id="KW-0479">Metal-binding</keyword>
<keyword evidence="6" id="KW-0862">Zinc</keyword>
<feature type="transmembrane region" description="Helical" evidence="11">
    <location>
        <begin position="338"/>
        <end position="359"/>
    </location>
</feature>
<evidence type="ECO:0000256" key="10">
    <source>
        <dbReference type="SAM" id="MobiDB-lite"/>
    </source>
</evidence>
<dbReference type="EMBL" id="RQTK01000048">
    <property type="protein sequence ID" value="RUS89763.1"/>
    <property type="molecule type" value="Genomic_DNA"/>
</dbReference>
<dbReference type="SMART" id="SM00184">
    <property type="entry name" value="RING"/>
    <property type="match status" value="1"/>
</dbReference>
<dbReference type="AlphaFoldDB" id="A0A3S0ZZ98"/>
<evidence type="ECO:0000256" key="4">
    <source>
        <dbReference type="ARBA" id="ARBA00022771"/>
    </source>
</evidence>
<keyword evidence="5" id="KW-0833">Ubl conjugation pathway</keyword>
<dbReference type="PANTHER" id="PTHR15860">
    <property type="entry name" value="UNCHARACTERIZED RING FINGER-CONTAINING PROTEIN"/>
    <property type="match status" value="1"/>
</dbReference>
<gene>
    <name evidence="13" type="ORF">EGW08_002466</name>
</gene>
<evidence type="ECO:0000256" key="9">
    <source>
        <dbReference type="PROSITE-ProRule" id="PRU00175"/>
    </source>
</evidence>
<evidence type="ECO:0000256" key="6">
    <source>
        <dbReference type="ARBA" id="ARBA00022833"/>
    </source>
</evidence>
<keyword evidence="7 11" id="KW-1133">Transmembrane helix</keyword>
<dbReference type="SUPFAM" id="SSF57850">
    <property type="entry name" value="RING/U-box"/>
    <property type="match status" value="1"/>
</dbReference>
<dbReference type="InterPro" id="IPR044235">
    <property type="entry name" value="RNFT1/2"/>
</dbReference>
<feature type="compositionally biased region" description="Low complexity" evidence="10">
    <location>
        <begin position="279"/>
        <end position="289"/>
    </location>
</feature>
<feature type="region of interest" description="Disordered" evidence="10">
    <location>
        <begin position="1"/>
        <end position="21"/>
    </location>
</feature>
<name>A0A3S0ZZ98_ELYCH</name>
<dbReference type="GO" id="GO:1904294">
    <property type="term" value="P:positive regulation of ERAD pathway"/>
    <property type="evidence" value="ECO:0007669"/>
    <property type="project" value="InterPro"/>
</dbReference>
<dbReference type="PANTHER" id="PTHR15860:SF0">
    <property type="entry name" value="LP20373P"/>
    <property type="match status" value="1"/>
</dbReference>
<accession>A0A3S0ZZ98</accession>